<dbReference type="GO" id="GO:0005524">
    <property type="term" value="F:ATP binding"/>
    <property type="evidence" value="ECO:0007669"/>
    <property type="project" value="InterPro"/>
</dbReference>
<dbReference type="InterPro" id="IPR000719">
    <property type="entry name" value="Prot_kinase_dom"/>
</dbReference>
<name>A0A8S1S603_9CILI</name>
<dbReference type="EMBL" id="CAJJDO010000004">
    <property type="protein sequence ID" value="CAD8135003.1"/>
    <property type="molecule type" value="Genomic_DNA"/>
</dbReference>
<gene>
    <name evidence="2" type="ORF">PPENT_87.1.T0040005</name>
</gene>
<proteinExistence type="predicted"/>
<accession>A0A8S1S603</accession>
<comment type="caution">
    <text evidence="2">The sequence shown here is derived from an EMBL/GenBank/DDBJ whole genome shotgun (WGS) entry which is preliminary data.</text>
</comment>
<dbReference type="OrthoDB" id="10452639at2759"/>
<evidence type="ECO:0000313" key="2">
    <source>
        <dbReference type="EMBL" id="CAD8135003.1"/>
    </source>
</evidence>
<feature type="domain" description="Protein kinase" evidence="1">
    <location>
        <begin position="1"/>
        <end position="164"/>
    </location>
</feature>
<evidence type="ECO:0000259" key="1">
    <source>
        <dbReference type="PROSITE" id="PS50011"/>
    </source>
</evidence>
<dbReference type="PROSITE" id="PS50011">
    <property type="entry name" value="PROTEIN_KINASE_DOM"/>
    <property type="match status" value="1"/>
</dbReference>
<dbReference type="GO" id="GO:0004672">
    <property type="term" value="F:protein kinase activity"/>
    <property type="evidence" value="ECO:0007669"/>
    <property type="project" value="InterPro"/>
</dbReference>
<sequence>MKLNYDQFVKKYFPVQQITNLKESSSLIFVSKQGQIIKEQNFTENEWLLWREHFRQEIELQNILNEYEPNYFLKILDWAEEFQEQLHKVLIIYENQKDSQNLELYIKNNTISQEKLINIIIQILGIGMALQRRKIFHLNITPKNLIYVNGFIKLTDFVLFLKIF</sequence>
<keyword evidence="3" id="KW-1185">Reference proteome</keyword>
<dbReference type="Proteomes" id="UP000689195">
    <property type="component" value="Unassembled WGS sequence"/>
</dbReference>
<evidence type="ECO:0000313" key="3">
    <source>
        <dbReference type="Proteomes" id="UP000689195"/>
    </source>
</evidence>
<dbReference type="AlphaFoldDB" id="A0A8S1S603"/>
<protein>
    <recommendedName>
        <fullName evidence="1">Protein kinase domain-containing protein</fullName>
    </recommendedName>
</protein>
<organism evidence="2 3">
    <name type="scientific">Paramecium pentaurelia</name>
    <dbReference type="NCBI Taxonomy" id="43138"/>
    <lineage>
        <taxon>Eukaryota</taxon>
        <taxon>Sar</taxon>
        <taxon>Alveolata</taxon>
        <taxon>Ciliophora</taxon>
        <taxon>Intramacronucleata</taxon>
        <taxon>Oligohymenophorea</taxon>
        <taxon>Peniculida</taxon>
        <taxon>Parameciidae</taxon>
        <taxon>Paramecium</taxon>
    </lineage>
</organism>
<reference evidence="2" key="1">
    <citation type="submission" date="2021-01" db="EMBL/GenBank/DDBJ databases">
        <authorList>
            <consortium name="Genoscope - CEA"/>
            <person name="William W."/>
        </authorList>
    </citation>
    <scope>NUCLEOTIDE SEQUENCE</scope>
</reference>